<reference evidence="8 9" key="2">
    <citation type="journal article" date="2024" name="G3 (Bethesda)">
        <title>The genome of the cryopelagic Antarctic bald notothen, Trematomus borchgrevinki.</title>
        <authorList>
            <person name="Rayamajhi N."/>
            <person name="Rivera-Colon A.G."/>
            <person name="Minhas B.F."/>
            <person name="Cheng C.C."/>
            <person name="Catchen J.M."/>
        </authorList>
    </citation>
    <scope>NUCLEOTIDE SEQUENCE [LARGE SCALE GENOMIC DNA]</scope>
    <source>
        <strain evidence="8">AGRC-2024</strain>
    </source>
</reference>
<feature type="region of interest" description="Disordered" evidence="6">
    <location>
        <begin position="1840"/>
        <end position="1860"/>
    </location>
</feature>
<evidence type="ECO:0000313" key="8">
    <source>
        <dbReference type="EMBL" id="KAL3062572.1"/>
    </source>
</evidence>
<feature type="compositionally biased region" description="Basic and acidic residues" evidence="6">
    <location>
        <begin position="2368"/>
        <end position="2381"/>
    </location>
</feature>
<feature type="region of interest" description="Disordered" evidence="6">
    <location>
        <begin position="557"/>
        <end position="640"/>
    </location>
</feature>
<feature type="compositionally biased region" description="Basic and acidic residues" evidence="6">
    <location>
        <begin position="2139"/>
        <end position="2157"/>
    </location>
</feature>
<feature type="region of interest" description="Disordered" evidence="6">
    <location>
        <begin position="1"/>
        <end position="22"/>
    </location>
</feature>
<dbReference type="Proteomes" id="UP001619887">
    <property type="component" value="Unassembled WGS sequence"/>
</dbReference>
<feature type="domain" description="C2H2-type" evidence="7">
    <location>
        <begin position="1234"/>
        <end position="1264"/>
    </location>
</feature>
<organism evidence="8 9">
    <name type="scientific">Pagothenia borchgrevinki</name>
    <name type="common">Bald rockcod</name>
    <name type="synonym">Trematomus borchgrevinki</name>
    <dbReference type="NCBI Taxonomy" id="8213"/>
    <lineage>
        <taxon>Eukaryota</taxon>
        <taxon>Metazoa</taxon>
        <taxon>Chordata</taxon>
        <taxon>Craniata</taxon>
        <taxon>Vertebrata</taxon>
        <taxon>Euteleostomi</taxon>
        <taxon>Actinopterygii</taxon>
        <taxon>Neopterygii</taxon>
        <taxon>Teleostei</taxon>
        <taxon>Neoteleostei</taxon>
        <taxon>Acanthomorphata</taxon>
        <taxon>Eupercaria</taxon>
        <taxon>Perciformes</taxon>
        <taxon>Notothenioidei</taxon>
        <taxon>Nototheniidae</taxon>
        <taxon>Pagothenia</taxon>
    </lineage>
</organism>
<feature type="compositionally biased region" description="Basic and acidic residues" evidence="6">
    <location>
        <begin position="259"/>
        <end position="285"/>
    </location>
</feature>
<keyword evidence="9" id="KW-1185">Reference proteome</keyword>
<name>A0ABD2H823_PAGBO</name>
<feature type="compositionally biased region" description="Polar residues" evidence="6">
    <location>
        <begin position="568"/>
        <end position="584"/>
    </location>
</feature>
<feature type="region of interest" description="Disordered" evidence="6">
    <location>
        <begin position="2105"/>
        <end position="2157"/>
    </location>
</feature>
<dbReference type="InterPro" id="IPR059059">
    <property type="entry name" value="Znf-C2H2_7th_ZNF462"/>
</dbReference>
<keyword evidence="2" id="KW-0677">Repeat</keyword>
<feature type="region of interest" description="Disordered" evidence="6">
    <location>
        <begin position="254"/>
        <end position="329"/>
    </location>
</feature>
<dbReference type="PANTHER" id="PTHR24403">
    <property type="entry name" value="ZINC FINGER PROTEIN"/>
    <property type="match status" value="1"/>
</dbReference>
<feature type="compositionally biased region" description="Basic and acidic residues" evidence="6">
    <location>
        <begin position="294"/>
        <end position="303"/>
    </location>
</feature>
<dbReference type="PROSITE" id="PS50157">
    <property type="entry name" value="ZINC_FINGER_C2H2_2"/>
    <property type="match status" value="6"/>
</dbReference>
<dbReference type="PANTHER" id="PTHR24403:SF58">
    <property type="entry name" value="ZINC FINGER PROTEIN 462"/>
    <property type="match status" value="1"/>
</dbReference>
<dbReference type="FunFam" id="3.30.160.60:FF:000655">
    <property type="entry name" value="Zinc finger protein 462"/>
    <property type="match status" value="1"/>
</dbReference>
<feature type="domain" description="C2H2-type" evidence="7">
    <location>
        <begin position="2404"/>
        <end position="2428"/>
    </location>
</feature>
<dbReference type="SMART" id="SM00355">
    <property type="entry name" value="ZnF_C2H2"/>
    <property type="match status" value="30"/>
</dbReference>
<feature type="compositionally biased region" description="Basic and acidic residues" evidence="6">
    <location>
        <begin position="600"/>
        <end position="616"/>
    </location>
</feature>
<evidence type="ECO:0000256" key="5">
    <source>
        <dbReference type="PROSITE-ProRule" id="PRU00042"/>
    </source>
</evidence>
<evidence type="ECO:0000259" key="7">
    <source>
        <dbReference type="PROSITE" id="PS50157"/>
    </source>
</evidence>
<dbReference type="Pfam" id="PF23225">
    <property type="entry name" value="zf-C2H2_7th_ZNF462"/>
    <property type="match status" value="3"/>
</dbReference>
<feature type="compositionally biased region" description="Basic and acidic residues" evidence="6">
    <location>
        <begin position="625"/>
        <end position="638"/>
    </location>
</feature>
<feature type="domain" description="C2H2-type" evidence="7">
    <location>
        <begin position="387"/>
        <end position="414"/>
    </location>
</feature>
<dbReference type="InterPro" id="IPR013087">
    <property type="entry name" value="Znf_C2H2_type"/>
</dbReference>
<dbReference type="GO" id="GO:0008270">
    <property type="term" value="F:zinc ion binding"/>
    <property type="evidence" value="ECO:0007669"/>
    <property type="project" value="UniProtKB-KW"/>
</dbReference>
<dbReference type="InterPro" id="IPR059058">
    <property type="entry name" value="Znf-C2H2_ZNF462"/>
</dbReference>
<keyword evidence="3 5" id="KW-0863">Zinc-finger</keyword>
<evidence type="ECO:0000256" key="6">
    <source>
        <dbReference type="SAM" id="MobiDB-lite"/>
    </source>
</evidence>
<dbReference type="Pfam" id="PF23075">
    <property type="entry name" value="zf-C2H2_ZNF462_11"/>
    <property type="match status" value="2"/>
</dbReference>
<dbReference type="InterPro" id="IPR036236">
    <property type="entry name" value="Znf_C2H2_sf"/>
</dbReference>
<evidence type="ECO:0000256" key="1">
    <source>
        <dbReference type="ARBA" id="ARBA00022723"/>
    </source>
</evidence>
<proteinExistence type="predicted"/>
<evidence type="ECO:0000256" key="3">
    <source>
        <dbReference type="ARBA" id="ARBA00022771"/>
    </source>
</evidence>
<dbReference type="InterPro" id="IPR050688">
    <property type="entry name" value="Zinc_finger/UBP_domain"/>
</dbReference>
<feature type="region of interest" description="Disordered" evidence="6">
    <location>
        <begin position="1485"/>
        <end position="1507"/>
    </location>
</feature>
<accession>A0ABD2H823</accession>
<evidence type="ECO:0000256" key="2">
    <source>
        <dbReference type="ARBA" id="ARBA00022737"/>
    </source>
</evidence>
<feature type="domain" description="C2H2-type" evidence="7">
    <location>
        <begin position="2031"/>
        <end position="2058"/>
    </location>
</feature>
<feature type="compositionally biased region" description="Basic and acidic residues" evidence="6">
    <location>
        <begin position="1003"/>
        <end position="1018"/>
    </location>
</feature>
<sequence>MQQDSTHFSSSGHMKENPVISQETTTKSVQCRQCTVPFKSKVYLFEHLKHVHGYDVEGALGEAGLKNPGTNNANVDYNSTNTEDGFECQQCDFKALNLDVFKNHEKHCQIKTEDQNVIGNVIISENPGAEISEVSKKERGDAAVGASEIPSCLSVMSTSKSKSTLNTSKDRKTYKRQLQTITKYFVAASGSNGKTTVKLAESAKLPQCNKTTIILQESPPSSSPNSSGVFKVNAKSIIDLNHVSQQFLLNDHFLSTDLKPPKPKDQSRDMVPDKGSQRTNNERSRSPPAKKSKTNKEMTKLPEKANTSKQKPSNNTEFSFDVSEDEGENKRHCVNGDTDNSLVYLCKHCEYRDVGITNVSTHYQNNHPYVRYNVAYIKDPSDASATFRCLQCPVEFLSVANLKKHYTENHPEAPNVFKMHSRELSLVFKCFVCLFTTNMLESLIKHYKENHPTHRLDNSLMYCRYSATGCQEGSYQSNTIDKASSPGRKEEIPPESACIASKEVLAVPQLAPLPQHPTPNRADVILYHCNTCKFSHKSVVVMHVHYQKIHPGEEVSIDKIKQSARIPSPTTSQMTPDKSPNPLTITKKAAPQTNISDSSEQTKDKAEPSQHAHPTDASKTYLESPKVEKQESVEEARKRLPTKRYSEMDSLSCSSPSILFYCQFCGYSSTKIKSVVGHHNAKHSLQALTCIEEILSHSVAVRKKKLQSEAESPGSTKSSKTKTCQQAEVYSETAPHIEYDEAGNAYACAENLFYCQKCNYGNPSAKGIANHQNQLHRGLTYDKECILQHTALIRDEIEKSKSQAKEFAFSTHLPHPLMKKGDEDMFFCHYCNYRQRTVQAVLRHYSRKHSGFVITNKQVCLYTTIVCEKAQKSDLKANGSQEVNLAEVKNNEKKKTKMICKSVSVSSPASQTQRTLQCHRCTYTTQYVCVLKRHIGKIHKTKCTVSNVLKLCYEQGHLQTGYHCDMCVFSHKNAAAVFEHHKEQHPGRKRSLEYVIDRLYVGPKREPKRQKPQEKCTDDIPEGNDSVPSKISGHTDTYSCRACSFKGGSLLVIAQHYRDVHPWSVKEDGSVMDAAKSKKQSANRQMEDDNEMPETLESYQVPLELDMPPVSPPKATASSKMLGCPYCPAKFNKPHGLSVHCGMKHYEAVNENQEEKQKQEQEQSETHMHVFKCPYCTYVNTGFKGIQTHFQMRHPTLTVRADSFHLETAQLANWDDCLKMNGPGNPGNLKIRGYMCQTCPHICSTVERLKRHCKREHTETEEKPPKPSAVSKIKQYKTLANRLPVSQISFLCKKKYAVVKCQYCTYHSSTKIAIDRHVRVHHKKASILKIQDSVYKCELCTNSYFTKPLLGSHYIHKHGRSNFLKYCAPVYKKGPEKPEPHQPENTDEACKSGTIEENNKLIYRCPTCPYVNSSYHGTLTHCQMRHPNILARADNLPTDVVVATNMVGSTVVNNSNVKGYLCEMCPLIFASMKKLKIHCVRDHDGAKPTTSEHSAEKQPDQGSNVSVWTSLKSNTPAVSATEMGSRDQLNTQETCQSVQNKRKVWKCHMCSYEANYRRYLQTHYKKRHKYDPLTTHKLLEKYNCTISNASILPVAESEEPTPTECKKCPELTFLSPQLLLAHYDTFHSSDCLDFIVLSQGTKKGSTGLYRCVHCNKLMNGTRKLWYHLDCHRERAKMRAKPSKKTTSPDTMTTPEAKSLKLGGQDNLLMLEPVEDLAQWNVRPVQTLTLPQSPLSPSPNQADVEMPQMESSEHACKLCRRTFMSLKGLRSHERSHAAVAAIKKRDHLPASLLKHGINKYVQFKAGTVRPFLCSFCPYRTTVMGLWRSHFMKIHKGVLLDSDESDNEEEESAQMTGKELLSSSEELNYWPESDEKPEITKKSLYLEPPDVQRQLNHYSSMAKTNALSTTHKQEAMLPDNSLLHCEFCNFNTEHRSSIGRHYVNRHGKKIFRCKDCEFFTGVKKTFEMHMERGHSTCQSQPTHDKDLRCPFCLYQTKNKNNMIDHIILHREERVVPIEVCRSKLSRCLQGIVFRCHKCTFTSGSAENLNLHMTRHDDIKPYKCRLCYFDCTQLSDLEAHLSDKHQVVRNHELVGQVSLDQLQARVGKMPEEEQEPLSNLEHQSNESDDAETDECVTGSNEGPHKTQVEELTENEVRDEVKPQTEAVVFSPAQPVLGESEDNCTMFRQLKELMTLGSSTKYAKIPAKTQDCKPHNEAPQEKVFGSTCTKADENRTTKTDENTESEVVDKVQRETVLLGEKSGKSLANDPQNQTNAEAISAVCIVSPKCEQLKISNKESLDVSLTNYKNQQVHKNIVEVRDPYGDMPVLEKEYLKEEMQPLGCFKAKDQSDHLQQKPDKTDETIADDENRCEDEQGDGRKEDPYVPKDALTGGDADALRPAATEEQPFTCQLCGRNLMNSSELQRHILRHGI</sequence>
<reference evidence="8 9" key="1">
    <citation type="journal article" date="2022" name="G3 (Bethesda)">
        <title>Evaluating Illumina-, Nanopore-, and PacBio-based genome assembly strategies with the bald notothen, Trematomus borchgrevinki.</title>
        <authorList>
            <person name="Rayamajhi N."/>
            <person name="Cheng C.C."/>
            <person name="Catchen J.M."/>
        </authorList>
    </citation>
    <scope>NUCLEOTIDE SEQUENCE [LARGE SCALE GENOMIC DNA]</scope>
    <source>
        <strain evidence="8">AGRC-2024</strain>
    </source>
</reference>
<evidence type="ECO:0000256" key="4">
    <source>
        <dbReference type="ARBA" id="ARBA00022833"/>
    </source>
</evidence>
<dbReference type="PROSITE" id="PS00028">
    <property type="entry name" value="ZINC_FINGER_C2H2_1"/>
    <property type="match status" value="9"/>
</dbReference>
<dbReference type="SUPFAM" id="SSF57667">
    <property type="entry name" value="beta-beta-alpha zinc fingers"/>
    <property type="match status" value="1"/>
</dbReference>
<dbReference type="Gene3D" id="3.30.160.60">
    <property type="entry name" value="Classic Zinc Finger"/>
    <property type="match status" value="7"/>
</dbReference>
<feature type="domain" description="C2H2-type" evidence="7">
    <location>
        <begin position="1460"/>
        <end position="1488"/>
    </location>
</feature>
<evidence type="ECO:0000313" key="9">
    <source>
        <dbReference type="Proteomes" id="UP001619887"/>
    </source>
</evidence>
<feature type="compositionally biased region" description="Basic and acidic residues" evidence="6">
    <location>
        <begin position="2342"/>
        <end position="2358"/>
    </location>
</feature>
<dbReference type="EMBL" id="JBIYXZ010002071">
    <property type="protein sequence ID" value="KAL3062572.1"/>
    <property type="molecule type" value="Genomic_DNA"/>
</dbReference>
<keyword evidence="4" id="KW-0862">Zinc</keyword>
<feature type="compositionally biased region" description="Acidic residues" evidence="6">
    <location>
        <begin position="1840"/>
        <end position="1850"/>
    </location>
</feature>
<feature type="region of interest" description="Disordered" evidence="6">
    <location>
        <begin position="1003"/>
        <end position="1031"/>
    </location>
</feature>
<comment type="caution">
    <text evidence="8">The sequence shown here is derived from an EMBL/GenBank/DDBJ whole genome shotgun (WGS) entry which is preliminary data.</text>
</comment>
<feature type="compositionally biased region" description="Polar residues" evidence="6">
    <location>
        <begin position="1"/>
        <end position="12"/>
    </location>
</feature>
<gene>
    <name evidence="8" type="ORF">OYC64_002389</name>
</gene>
<protein>
    <recommendedName>
        <fullName evidence="7">C2H2-type domain-containing protein</fullName>
    </recommendedName>
</protein>
<keyword evidence="1" id="KW-0479">Metal-binding</keyword>
<feature type="compositionally biased region" description="Polar residues" evidence="6">
    <location>
        <begin position="305"/>
        <end position="318"/>
    </location>
</feature>
<feature type="region of interest" description="Disordered" evidence="6">
    <location>
        <begin position="2342"/>
        <end position="2398"/>
    </location>
</feature>
<feature type="domain" description="C2H2-type" evidence="7">
    <location>
        <begin position="1753"/>
        <end position="1780"/>
    </location>
</feature>